<dbReference type="PANTHER" id="PTHR13283">
    <property type="entry name" value="KREV INTERACTION TRAPPED 1-RELATED"/>
    <property type="match status" value="1"/>
</dbReference>
<dbReference type="PROSITE" id="PS50057">
    <property type="entry name" value="FERM_3"/>
    <property type="match status" value="1"/>
</dbReference>
<evidence type="ECO:0000313" key="5">
    <source>
        <dbReference type="Proteomes" id="UP001154078"/>
    </source>
</evidence>
<protein>
    <recommendedName>
        <fullName evidence="1">FERM domain-containing protein 8</fullName>
    </recommendedName>
</protein>
<keyword evidence="5" id="KW-1185">Reference proteome</keyword>
<dbReference type="InterPro" id="IPR035963">
    <property type="entry name" value="FERM_2"/>
</dbReference>
<accession>A0A9P0AZK0</accession>
<dbReference type="Pfam" id="PF00373">
    <property type="entry name" value="FERM_M"/>
    <property type="match status" value="1"/>
</dbReference>
<dbReference type="GO" id="GO:0090090">
    <property type="term" value="P:negative regulation of canonical Wnt signaling pathway"/>
    <property type="evidence" value="ECO:0007669"/>
    <property type="project" value="TreeGrafter"/>
</dbReference>
<dbReference type="AlphaFoldDB" id="A0A9P0AZK0"/>
<evidence type="ECO:0000259" key="3">
    <source>
        <dbReference type="PROSITE" id="PS50057"/>
    </source>
</evidence>
<dbReference type="OrthoDB" id="2142533at2759"/>
<evidence type="ECO:0000256" key="1">
    <source>
        <dbReference type="ARBA" id="ARBA00039547"/>
    </source>
</evidence>
<evidence type="ECO:0000256" key="2">
    <source>
        <dbReference type="SAM" id="MobiDB-lite"/>
    </source>
</evidence>
<gene>
    <name evidence="4" type="ORF">MELIAE_LOCUS4356</name>
</gene>
<evidence type="ECO:0000313" key="4">
    <source>
        <dbReference type="EMBL" id="CAH0551829.1"/>
    </source>
</evidence>
<feature type="compositionally biased region" description="Polar residues" evidence="2">
    <location>
        <begin position="134"/>
        <end position="145"/>
    </location>
</feature>
<dbReference type="Gene3D" id="3.10.20.90">
    <property type="entry name" value="Phosphatidylinositol 3-kinase Catalytic Subunit, Chain A, domain 1"/>
    <property type="match status" value="1"/>
</dbReference>
<dbReference type="Proteomes" id="UP001154078">
    <property type="component" value="Chromosome 2"/>
</dbReference>
<reference evidence="4" key="1">
    <citation type="submission" date="2021-12" db="EMBL/GenBank/DDBJ databases">
        <authorList>
            <person name="King R."/>
        </authorList>
    </citation>
    <scope>NUCLEOTIDE SEQUENCE</scope>
</reference>
<dbReference type="InterPro" id="IPR051594">
    <property type="entry name" value="KRIT1/FRMD8"/>
</dbReference>
<proteinExistence type="predicted"/>
<dbReference type="PANTHER" id="PTHR13283:SF10">
    <property type="entry name" value="FERM DOMAIN-CONTAINING PROTEIN 8"/>
    <property type="match status" value="1"/>
</dbReference>
<dbReference type="EMBL" id="OV121133">
    <property type="protein sequence ID" value="CAH0551829.1"/>
    <property type="molecule type" value="Genomic_DNA"/>
</dbReference>
<dbReference type="Gene3D" id="1.20.80.10">
    <property type="match status" value="1"/>
</dbReference>
<name>A0A9P0AZK0_BRAAE</name>
<organism evidence="4 5">
    <name type="scientific">Brassicogethes aeneus</name>
    <name type="common">Rape pollen beetle</name>
    <name type="synonym">Meligethes aeneus</name>
    <dbReference type="NCBI Taxonomy" id="1431903"/>
    <lineage>
        <taxon>Eukaryota</taxon>
        <taxon>Metazoa</taxon>
        <taxon>Ecdysozoa</taxon>
        <taxon>Arthropoda</taxon>
        <taxon>Hexapoda</taxon>
        <taxon>Insecta</taxon>
        <taxon>Pterygota</taxon>
        <taxon>Neoptera</taxon>
        <taxon>Endopterygota</taxon>
        <taxon>Coleoptera</taxon>
        <taxon>Polyphaga</taxon>
        <taxon>Cucujiformia</taxon>
        <taxon>Nitidulidae</taxon>
        <taxon>Meligethinae</taxon>
        <taxon>Brassicogethes</taxon>
    </lineage>
</organism>
<dbReference type="InterPro" id="IPR000299">
    <property type="entry name" value="FERM_domain"/>
</dbReference>
<dbReference type="GO" id="GO:0005886">
    <property type="term" value="C:plasma membrane"/>
    <property type="evidence" value="ECO:0007669"/>
    <property type="project" value="TreeGrafter"/>
</dbReference>
<dbReference type="SUPFAM" id="SSF47031">
    <property type="entry name" value="Second domain of FERM"/>
    <property type="match status" value="1"/>
</dbReference>
<feature type="region of interest" description="Disordered" evidence="2">
    <location>
        <begin position="355"/>
        <end position="374"/>
    </location>
</feature>
<sequence>MDVKNVPETKDTQQIIIQSNNYNVTVIPLEFPRNRVYNSQNQEYIVDQYRKHDEYVQSEDVSSSQGALYSVSQRVPAVSNSFSSLCGKDGAYCADNKQFQGIQNEWDRERERTLNNKETSNASAEAINDKPTDETSTAQLSKAVVPSTSNNSTKDILLGPVIPTCVYLHNHVAIIMEIEETPTATCDIICQAIINCEDLGINKQMASHLFTLWMTSPLLELQLKPSQKPYVLKQHWRTFIEKYSHASYNRQLRDEPMIKFQKNIFYPLNLEEKIKDQKILELLYEEARYNILEGRYPCEVAHYIMLGGIQARVELGPYNPQAHSTHYFREEQAKYLPKHVRKSATWTWLPISSKNSGGGQVAGAVQKDSDVGDQ</sequence>
<dbReference type="CDD" id="cd14473">
    <property type="entry name" value="FERM_B-lobe"/>
    <property type="match status" value="1"/>
</dbReference>
<feature type="domain" description="FERM" evidence="3">
    <location>
        <begin position="162"/>
        <end position="374"/>
    </location>
</feature>
<dbReference type="InterPro" id="IPR019748">
    <property type="entry name" value="FERM_central"/>
</dbReference>
<feature type="region of interest" description="Disordered" evidence="2">
    <location>
        <begin position="112"/>
        <end position="145"/>
    </location>
</feature>
<dbReference type="InterPro" id="IPR014352">
    <property type="entry name" value="FERM/acyl-CoA-bd_prot_sf"/>
</dbReference>